<keyword evidence="6 7" id="KW-0998">Cell outer membrane</keyword>
<keyword evidence="8" id="KW-0732">Signal</keyword>
<evidence type="ECO:0000313" key="10">
    <source>
        <dbReference type="EMBL" id="RHE89194.1"/>
    </source>
</evidence>
<dbReference type="Proteomes" id="UP000285650">
    <property type="component" value="Unassembled WGS sequence"/>
</dbReference>
<proteinExistence type="inferred from homology"/>
<evidence type="ECO:0000259" key="9">
    <source>
        <dbReference type="Pfam" id="PF07715"/>
    </source>
</evidence>
<keyword evidence="10" id="KW-0675">Receptor</keyword>
<keyword evidence="3 7" id="KW-1134">Transmembrane beta strand</keyword>
<evidence type="ECO:0000256" key="7">
    <source>
        <dbReference type="PROSITE-ProRule" id="PRU01360"/>
    </source>
</evidence>
<dbReference type="Gene3D" id="2.170.130.10">
    <property type="entry name" value="TonB-dependent receptor, plug domain"/>
    <property type="match status" value="1"/>
</dbReference>
<dbReference type="NCBIfam" id="TIGR04057">
    <property type="entry name" value="SusC_RagA_signa"/>
    <property type="match status" value="1"/>
</dbReference>
<accession>A0A414L3K9</accession>
<feature type="domain" description="TonB-dependent receptor plug" evidence="9">
    <location>
        <begin position="114"/>
        <end position="218"/>
    </location>
</feature>
<dbReference type="GO" id="GO:0009279">
    <property type="term" value="C:cell outer membrane"/>
    <property type="evidence" value="ECO:0007669"/>
    <property type="project" value="UniProtKB-SubCell"/>
</dbReference>
<keyword evidence="5 7" id="KW-0472">Membrane</keyword>
<evidence type="ECO:0000256" key="5">
    <source>
        <dbReference type="ARBA" id="ARBA00023136"/>
    </source>
</evidence>
<dbReference type="SUPFAM" id="SSF56935">
    <property type="entry name" value="Porins"/>
    <property type="match status" value="1"/>
</dbReference>
<dbReference type="PROSITE" id="PS52016">
    <property type="entry name" value="TONB_DEPENDENT_REC_3"/>
    <property type="match status" value="1"/>
</dbReference>
<dbReference type="InterPro" id="IPR012910">
    <property type="entry name" value="Plug_dom"/>
</dbReference>
<dbReference type="InterPro" id="IPR039426">
    <property type="entry name" value="TonB-dep_rcpt-like"/>
</dbReference>
<feature type="signal peptide" evidence="8">
    <location>
        <begin position="1"/>
        <end position="20"/>
    </location>
</feature>
<evidence type="ECO:0000256" key="8">
    <source>
        <dbReference type="SAM" id="SignalP"/>
    </source>
</evidence>
<keyword evidence="2 7" id="KW-0813">Transport</keyword>
<evidence type="ECO:0000313" key="11">
    <source>
        <dbReference type="Proteomes" id="UP000285650"/>
    </source>
</evidence>
<comment type="caution">
    <text evidence="10">The sequence shown here is derived from an EMBL/GenBank/DDBJ whole genome shotgun (WGS) entry which is preliminary data.</text>
</comment>
<protein>
    <submittedName>
        <fullName evidence="10">TonB-dependent receptor</fullName>
    </submittedName>
</protein>
<organism evidence="10 11">
    <name type="scientific">Bacteroides intestinalis</name>
    <dbReference type="NCBI Taxonomy" id="329854"/>
    <lineage>
        <taxon>Bacteria</taxon>
        <taxon>Pseudomonadati</taxon>
        <taxon>Bacteroidota</taxon>
        <taxon>Bacteroidia</taxon>
        <taxon>Bacteroidales</taxon>
        <taxon>Bacteroidaceae</taxon>
        <taxon>Bacteroides</taxon>
    </lineage>
</organism>
<dbReference type="AlphaFoldDB" id="A0A414L3K9"/>
<dbReference type="RefSeq" id="WP_118223298.1">
    <property type="nucleotide sequence ID" value="NZ_JADNIJ010000002.1"/>
</dbReference>
<comment type="similarity">
    <text evidence="7">Belongs to the TonB-dependent receptor family.</text>
</comment>
<reference evidence="10 11" key="1">
    <citation type="submission" date="2018-08" db="EMBL/GenBank/DDBJ databases">
        <title>A genome reference for cultivated species of the human gut microbiota.</title>
        <authorList>
            <person name="Zou Y."/>
            <person name="Xue W."/>
            <person name="Luo G."/>
        </authorList>
    </citation>
    <scope>NUCLEOTIDE SEQUENCE [LARGE SCALE GENOMIC DNA]</scope>
    <source>
        <strain evidence="10 11">AM27-17</strain>
    </source>
</reference>
<dbReference type="Pfam" id="PF13715">
    <property type="entry name" value="CarbopepD_reg_2"/>
    <property type="match status" value="1"/>
</dbReference>
<evidence type="ECO:0000256" key="4">
    <source>
        <dbReference type="ARBA" id="ARBA00022692"/>
    </source>
</evidence>
<dbReference type="Gene3D" id="2.40.170.20">
    <property type="entry name" value="TonB-dependent receptor, beta-barrel domain"/>
    <property type="match status" value="1"/>
</dbReference>
<evidence type="ECO:0000256" key="1">
    <source>
        <dbReference type="ARBA" id="ARBA00004571"/>
    </source>
</evidence>
<evidence type="ECO:0000256" key="6">
    <source>
        <dbReference type="ARBA" id="ARBA00023237"/>
    </source>
</evidence>
<dbReference type="NCBIfam" id="TIGR04056">
    <property type="entry name" value="OMP_RagA_SusC"/>
    <property type="match status" value="1"/>
</dbReference>
<comment type="subcellular location">
    <subcellularLocation>
        <location evidence="1 7">Cell outer membrane</location>
        <topology evidence="1 7">Multi-pass membrane protein</topology>
    </subcellularLocation>
</comment>
<dbReference type="InterPro" id="IPR023996">
    <property type="entry name" value="TonB-dep_OMP_SusC/RagA"/>
</dbReference>
<dbReference type="InterPro" id="IPR036942">
    <property type="entry name" value="Beta-barrel_TonB_sf"/>
</dbReference>
<feature type="chain" id="PRO_5019541240" evidence="8">
    <location>
        <begin position="21"/>
        <end position="1007"/>
    </location>
</feature>
<dbReference type="Pfam" id="PF07715">
    <property type="entry name" value="Plug"/>
    <property type="match status" value="1"/>
</dbReference>
<keyword evidence="4 7" id="KW-0812">Transmembrane</keyword>
<dbReference type="Gene3D" id="2.60.40.1120">
    <property type="entry name" value="Carboxypeptidase-like, regulatory domain"/>
    <property type="match status" value="1"/>
</dbReference>
<dbReference type="InterPro" id="IPR023997">
    <property type="entry name" value="TonB-dep_OMP_SusC/RagA_CS"/>
</dbReference>
<dbReference type="SUPFAM" id="SSF49464">
    <property type="entry name" value="Carboxypeptidase regulatory domain-like"/>
    <property type="match status" value="1"/>
</dbReference>
<evidence type="ECO:0000256" key="2">
    <source>
        <dbReference type="ARBA" id="ARBA00022448"/>
    </source>
</evidence>
<dbReference type="EMBL" id="QSKV01000015">
    <property type="protein sequence ID" value="RHE89194.1"/>
    <property type="molecule type" value="Genomic_DNA"/>
</dbReference>
<name>A0A414L3K9_9BACE</name>
<sequence length="1007" mass="111341">MRPIQIIVFCLCMCSLNLYAQVSVTGTVNDNTGESLPGVSILAKDGDRTFGTTTDINGRYEIKVNQGATLEFSFIGFTKQKVKVGTNNVINITLEPENEMLDEVVVIGYGSVKKKDLLGSISTVKEDALAERVSGNVVEAMRGLTSGVKITSSGQPGSSATINIRGLGSLTNNNPLFIIDGAYGGSDLGVNVEDIESIQVLKDASSAAIYGSRAANGVVIITTKQGKEGDLKVKFDSQLTLSWLPRYDLMDAETYKIYNDRAYDEAILAGVSGVTKRQNHYDGNTDWQDEMLGTGVLQNYNVSLSGGSKTVKYYASLNRMVDDGALYRTGYDKYGFRINTSGQKGIFSYGENFYYTKSDRKILNGNPWSDFIGMPPTIPVYDESHVGGYGYGDVDRANSYGLNSVAMQDLYIRNNEEEYLTGNIYGQISLFGMFDAKLNVAYKSYMGVTNSLRKKGNWVMGQGDDAAHLGYDSAKNHDILIEQTYNFKHKFGKHDVNALFGITYNKFHEEKRWITKLDPLMIGDKYITSLDAATGNTTAGGSYGESALISYLGRINYSYADKYLAQVTARRDGTSRLPKNDRWGNFLSVSLGWRISGEKFFNVPWIDDLKIRANYGTLGNSSIGYWDYQSVINTAPRAVFGSPENILIGMTQSQLSNNDLVWEKKTTANIGFDLVALNNRLRFSAEYFYSKSEDLLVYLPILMSSGNEGGAPAVNAGSLENKGVEFEIGWNDKVGEFGYSASLNISHLKNKVLDLGYGKGNDPNTKKIPTYTSLAITEVGQPLGMWYLYKMLGIFQSEEEIQNYVNSEGKVIQPNARPGDIKYDDYNDDGIISSEDRQKTGSPWPKLELGISLGASYKGFDLNINGYGRFGQKVWNGSASAAGDFANNQNNFNGIIPWTQEHPVNDRPRIVYGDSRNSRSDQDRWLENGSFFRLSDITLGYTVPTRYIKKIGLERLRASVTLQNLVTFTGYSGLDPEFADSGIFTMGADYCSFPNPRAVQFALSFTF</sequence>
<evidence type="ECO:0000256" key="3">
    <source>
        <dbReference type="ARBA" id="ARBA00022452"/>
    </source>
</evidence>
<dbReference type="InterPro" id="IPR037066">
    <property type="entry name" value="Plug_dom_sf"/>
</dbReference>
<gene>
    <name evidence="10" type="ORF">DW712_19060</name>
</gene>
<dbReference type="InterPro" id="IPR008969">
    <property type="entry name" value="CarboxyPept-like_regulatory"/>
</dbReference>